<evidence type="ECO:0008006" key="2">
    <source>
        <dbReference type="Google" id="ProtNLM"/>
    </source>
</evidence>
<evidence type="ECO:0000313" key="1">
    <source>
        <dbReference type="EMBL" id="KKK91131.1"/>
    </source>
</evidence>
<feature type="non-terminal residue" evidence="1">
    <location>
        <position position="431"/>
    </location>
</feature>
<reference evidence="1" key="1">
    <citation type="journal article" date="2015" name="Nature">
        <title>Complex archaea that bridge the gap between prokaryotes and eukaryotes.</title>
        <authorList>
            <person name="Spang A."/>
            <person name="Saw J.H."/>
            <person name="Jorgensen S.L."/>
            <person name="Zaremba-Niedzwiedzka K."/>
            <person name="Martijn J."/>
            <person name="Lind A.E."/>
            <person name="van Eijk R."/>
            <person name="Schleper C."/>
            <person name="Guy L."/>
            <person name="Ettema T.J."/>
        </authorList>
    </citation>
    <scope>NUCLEOTIDE SEQUENCE</scope>
</reference>
<dbReference type="AlphaFoldDB" id="A0A0F9C378"/>
<accession>A0A0F9C378</accession>
<dbReference type="EMBL" id="LAZR01048788">
    <property type="protein sequence ID" value="KKK91131.1"/>
    <property type="molecule type" value="Genomic_DNA"/>
</dbReference>
<gene>
    <name evidence="1" type="ORF">LCGC14_2716040</name>
</gene>
<feature type="non-terminal residue" evidence="1">
    <location>
        <position position="1"/>
    </location>
</feature>
<protein>
    <recommendedName>
        <fullName evidence="2">Large polyvalent protein associated domain-containing protein</fullName>
    </recommendedName>
</protein>
<organism evidence="1">
    <name type="scientific">marine sediment metagenome</name>
    <dbReference type="NCBI Taxonomy" id="412755"/>
    <lineage>
        <taxon>unclassified sequences</taxon>
        <taxon>metagenomes</taxon>
        <taxon>ecological metagenomes</taxon>
    </lineage>
</organism>
<comment type="caution">
    <text evidence="1">The sequence shown here is derived from an EMBL/GenBank/DDBJ whole genome shotgun (WGS) entry which is preliminary data.</text>
</comment>
<sequence length="431" mass="48371">RRILSDMNQWPRDTGTYSMRNVFNHMAQNFRSVEAWEQNWERILDLPPQLAASAIALGGATAERKALREGGITLAGKVIKESVRESRKRTTTDMLTQLRLDETWSKGIAEALDKGYQRFDQIYTRKIEPLLVRRWATAQLAFTGFMPMNLVEDVGMAAVGLGASPLGVSDRLWSIMTTGLEGVPTHLQGAEGHARNLWDDVLKSPSADAGLRNVKTEGDFSVLSLFKDILIHPVRISGELGWGVRRSAWVNKFEKELPKAIKDFDISDAEIDALQTLIRQAPKGAENIVEDLGVMVWRAVTTGDPEAVRRIRELATTERLLQRKQLAEIAEAPELHPSVRKILRDELTKGEGLNEFTKESVRARVREQIIQNEQYNSVGIRAQYEWLNRAATERLPRTPAEAMTMLSMLQAGSDGIGKLPAEIRANTRLQV</sequence>
<name>A0A0F9C378_9ZZZZ</name>
<proteinExistence type="predicted"/>